<gene>
    <name evidence="1" type="ORF">rCG_35143</name>
</gene>
<sequence>MSDSHHCFGHGWLTATASLACNLHIQYWGSSTNVHDLLPALDQSCSVLPTDLEPVCRTGSREKKQSDFPFNQLVTFDSRDRGTVK</sequence>
<reference evidence="1 2" key="1">
    <citation type="submission" date="2005-07" db="EMBL/GenBank/DDBJ databases">
        <authorList>
            <person name="Mural R.J."/>
            <person name="Li P.W."/>
            <person name="Adams M.D."/>
            <person name="Amanatides P.G."/>
            <person name="Baden-Tillson H."/>
            <person name="Barnstead M."/>
            <person name="Chin S.H."/>
            <person name="Dew I."/>
            <person name="Evans C.A."/>
            <person name="Ferriera S."/>
            <person name="Flanigan M."/>
            <person name="Fosler C."/>
            <person name="Glodek A."/>
            <person name="Gu Z."/>
            <person name="Holt R.A."/>
            <person name="Jennings D."/>
            <person name="Kraft C.L."/>
            <person name="Lu F."/>
            <person name="Nguyen T."/>
            <person name="Nusskern D.R."/>
            <person name="Pfannkoch C.M."/>
            <person name="Sitter C."/>
            <person name="Sutton G.G."/>
            <person name="Venter J.C."/>
            <person name="Wang Z."/>
            <person name="Woodage T."/>
            <person name="Zheng X.H."/>
            <person name="Zhong F."/>
        </authorList>
    </citation>
    <scope>NUCLEOTIDE SEQUENCE [LARGE SCALE GENOMIC DNA]</scope>
    <source>
        <strain>BN</strain>
        <strain evidence="2">Sprague-Dawley</strain>
    </source>
</reference>
<accession>A6HEI6</accession>
<dbReference type="EMBL" id="CH473948">
    <property type="protein sequence ID" value="EDM04437.1"/>
    <property type="molecule type" value="Genomic_DNA"/>
</dbReference>
<proteinExistence type="predicted"/>
<dbReference type="AlphaFoldDB" id="A6HEI6"/>
<organism evidence="1 2">
    <name type="scientific">Rattus norvegicus</name>
    <name type="common">Rat</name>
    <dbReference type="NCBI Taxonomy" id="10116"/>
    <lineage>
        <taxon>Eukaryota</taxon>
        <taxon>Metazoa</taxon>
        <taxon>Chordata</taxon>
        <taxon>Craniata</taxon>
        <taxon>Vertebrata</taxon>
        <taxon>Euteleostomi</taxon>
        <taxon>Mammalia</taxon>
        <taxon>Eutheria</taxon>
        <taxon>Euarchontoglires</taxon>
        <taxon>Glires</taxon>
        <taxon>Rodentia</taxon>
        <taxon>Myomorpha</taxon>
        <taxon>Muroidea</taxon>
        <taxon>Muridae</taxon>
        <taxon>Murinae</taxon>
        <taxon>Rattus</taxon>
    </lineage>
</organism>
<name>A6HEI6_RAT</name>
<protein>
    <submittedName>
        <fullName evidence="1">RCG35143, isoform CRA_a</fullName>
    </submittedName>
</protein>
<evidence type="ECO:0000313" key="1">
    <source>
        <dbReference type="EMBL" id="EDM04437.1"/>
    </source>
</evidence>
<dbReference type="Proteomes" id="UP000234681">
    <property type="component" value="Chromosome 10"/>
</dbReference>
<evidence type="ECO:0000313" key="2">
    <source>
        <dbReference type="Proteomes" id="UP000234681"/>
    </source>
</evidence>